<gene>
    <name evidence="1" type="ORF">EGC76_02785</name>
</gene>
<sequence length="106" mass="12010">MIDFTAPDTQAAPVILVRTWPNQDWLQRWLVPNTTLILSEQALLDVVAKPELVEQLPVTPYALHAELKLLDIEELPATIIQLGTARWVEMTLEASSYIVWDETSDV</sequence>
<organism evidence="1 2">
    <name type="scientific">Pseudidiomarina gelatinasegens</name>
    <dbReference type="NCBI Taxonomy" id="2487740"/>
    <lineage>
        <taxon>Bacteria</taxon>
        <taxon>Pseudomonadati</taxon>
        <taxon>Pseudomonadota</taxon>
        <taxon>Gammaproteobacteria</taxon>
        <taxon>Alteromonadales</taxon>
        <taxon>Idiomarinaceae</taxon>
        <taxon>Pseudidiomarina</taxon>
    </lineage>
</organism>
<evidence type="ECO:0000313" key="1">
    <source>
        <dbReference type="EMBL" id="RWU12134.1"/>
    </source>
</evidence>
<evidence type="ECO:0000313" key="2">
    <source>
        <dbReference type="Proteomes" id="UP000288789"/>
    </source>
</evidence>
<protein>
    <submittedName>
        <fullName evidence="1">Uncharacterized protein</fullName>
    </submittedName>
</protein>
<dbReference type="Proteomes" id="UP000288789">
    <property type="component" value="Unassembled WGS sequence"/>
</dbReference>
<comment type="caution">
    <text evidence="1">The sequence shown here is derived from an EMBL/GenBank/DDBJ whole genome shotgun (WGS) entry which is preliminary data.</text>
</comment>
<dbReference type="AlphaFoldDB" id="A0A443Z5V9"/>
<dbReference type="OrthoDB" id="6240905at2"/>
<dbReference type="RefSeq" id="WP_128351500.1">
    <property type="nucleotide sequence ID" value="NZ_RSFE01000002.1"/>
</dbReference>
<proteinExistence type="predicted"/>
<keyword evidence="2" id="KW-1185">Reference proteome</keyword>
<name>A0A443Z5V9_9GAMM</name>
<accession>A0A443Z5V9</accession>
<dbReference type="EMBL" id="RSFE01000002">
    <property type="protein sequence ID" value="RWU12134.1"/>
    <property type="molecule type" value="Genomic_DNA"/>
</dbReference>
<reference evidence="1 2" key="1">
    <citation type="submission" date="2018-12" db="EMBL/GenBank/DDBJ databases">
        <authorList>
            <person name="Li A."/>
            <person name="Zhang M."/>
            <person name="Zhu H."/>
        </authorList>
    </citation>
    <scope>NUCLEOTIDE SEQUENCE [LARGE SCALE GENOMIC DNA]</scope>
    <source>
        <strain evidence="1 2">R04H25</strain>
    </source>
</reference>